<dbReference type="InterPro" id="IPR036236">
    <property type="entry name" value="Znf_C2H2_sf"/>
</dbReference>
<dbReference type="GO" id="GO:0005667">
    <property type="term" value="C:transcription regulator complex"/>
    <property type="evidence" value="ECO:0007669"/>
    <property type="project" value="TreeGrafter"/>
</dbReference>
<dbReference type="FunFam" id="3.30.160.60:FF:000125">
    <property type="entry name" value="Putative zinc finger protein 143"/>
    <property type="match status" value="3"/>
</dbReference>
<keyword evidence="4" id="KW-0862">Zinc</keyword>
<evidence type="ECO:0000256" key="1">
    <source>
        <dbReference type="ARBA" id="ARBA00022723"/>
    </source>
</evidence>
<evidence type="ECO:0000256" key="5">
    <source>
        <dbReference type="ARBA" id="ARBA00023242"/>
    </source>
</evidence>
<dbReference type="FunFam" id="3.30.160.60:FF:000110">
    <property type="entry name" value="Zinc finger protein-like"/>
    <property type="match status" value="1"/>
</dbReference>
<evidence type="ECO:0000259" key="9">
    <source>
        <dbReference type="PROSITE" id="PS50157"/>
    </source>
</evidence>
<keyword evidence="7" id="KW-0175">Coiled coil</keyword>
<feature type="compositionally biased region" description="Basic and acidic residues" evidence="8">
    <location>
        <begin position="135"/>
        <end position="149"/>
    </location>
</feature>
<dbReference type="GO" id="GO:0008270">
    <property type="term" value="F:zinc ion binding"/>
    <property type="evidence" value="ECO:0007669"/>
    <property type="project" value="UniProtKB-KW"/>
</dbReference>
<dbReference type="GO" id="GO:0000785">
    <property type="term" value="C:chromatin"/>
    <property type="evidence" value="ECO:0007669"/>
    <property type="project" value="TreeGrafter"/>
</dbReference>
<feature type="domain" description="C2H2-type" evidence="9">
    <location>
        <begin position="267"/>
        <end position="296"/>
    </location>
</feature>
<evidence type="ECO:0000313" key="10">
    <source>
        <dbReference type="EMBL" id="KAK3780650.1"/>
    </source>
</evidence>
<evidence type="ECO:0000256" key="8">
    <source>
        <dbReference type="SAM" id="MobiDB-lite"/>
    </source>
</evidence>
<dbReference type="SMART" id="SM00355">
    <property type="entry name" value="ZnF_C2H2"/>
    <property type="match status" value="5"/>
</dbReference>
<dbReference type="InterPro" id="IPR013087">
    <property type="entry name" value="Znf_C2H2_type"/>
</dbReference>
<keyword evidence="2" id="KW-0677">Repeat</keyword>
<accession>A0AAE1A3R8</accession>
<feature type="domain" description="C2H2-type" evidence="9">
    <location>
        <begin position="207"/>
        <end position="236"/>
    </location>
</feature>
<protein>
    <recommendedName>
        <fullName evidence="9">C2H2-type domain-containing protein</fullName>
    </recommendedName>
</protein>
<dbReference type="GO" id="GO:0000981">
    <property type="term" value="F:DNA-binding transcription factor activity, RNA polymerase II-specific"/>
    <property type="evidence" value="ECO:0007669"/>
    <property type="project" value="TreeGrafter"/>
</dbReference>
<dbReference type="GO" id="GO:0031519">
    <property type="term" value="C:PcG protein complex"/>
    <property type="evidence" value="ECO:0007669"/>
    <property type="project" value="TreeGrafter"/>
</dbReference>
<proteinExistence type="predicted"/>
<evidence type="ECO:0000256" key="6">
    <source>
        <dbReference type="PROSITE-ProRule" id="PRU00042"/>
    </source>
</evidence>
<keyword evidence="1" id="KW-0479">Metal-binding</keyword>
<evidence type="ECO:0000256" key="3">
    <source>
        <dbReference type="ARBA" id="ARBA00022771"/>
    </source>
</evidence>
<dbReference type="AlphaFoldDB" id="A0AAE1A3R8"/>
<reference evidence="10" key="1">
    <citation type="journal article" date="2023" name="G3 (Bethesda)">
        <title>A reference genome for the long-term kleptoplast-retaining sea slug Elysia crispata morphotype clarki.</title>
        <authorList>
            <person name="Eastman K.E."/>
            <person name="Pendleton A.L."/>
            <person name="Shaikh M.A."/>
            <person name="Suttiyut T."/>
            <person name="Ogas R."/>
            <person name="Tomko P."/>
            <person name="Gavelis G."/>
            <person name="Widhalm J.R."/>
            <person name="Wisecaver J.H."/>
        </authorList>
    </citation>
    <scope>NUCLEOTIDE SEQUENCE</scope>
    <source>
        <strain evidence="10">ECLA1</strain>
    </source>
</reference>
<feature type="domain" description="C2H2-type" evidence="9">
    <location>
        <begin position="237"/>
        <end position="266"/>
    </location>
</feature>
<dbReference type="SUPFAM" id="SSF57667">
    <property type="entry name" value="beta-beta-alpha zinc fingers"/>
    <property type="match status" value="3"/>
</dbReference>
<dbReference type="FunFam" id="3.30.160.60:FF:000072">
    <property type="entry name" value="zinc finger protein 143 isoform X1"/>
    <property type="match status" value="1"/>
</dbReference>
<dbReference type="PANTHER" id="PTHR14003">
    <property type="entry name" value="TRANSCRIPTIONAL REPRESSOR PROTEIN YY"/>
    <property type="match status" value="1"/>
</dbReference>
<feature type="region of interest" description="Disordered" evidence="8">
    <location>
        <begin position="129"/>
        <end position="166"/>
    </location>
</feature>
<keyword evidence="5" id="KW-0539">Nucleus</keyword>
<name>A0AAE1A3R8_9GAST</name>
<feature type="compositionally biased region" description="Polar residues" evidence="8">
    <location>
        <begin position="614"/>
        <end position="624"/>
    </location>
</feature>
<organism evidence="10 11">
    <name type="scientific">Elysia crispata</name>
    <name type="common">lettuce slug</name>
    <dbReference type="NCBI Taxonomy" id="231223"/>
    <lineage>
        <taxon>Eukaryota</taxon>
        <taxon>Metazoa</taxon>
        <taxon>Spiralia</taxon>
        <taxon>Lophotrochozoa</taxon>
        <taxon>Mollusca</taxon>
        <taxon>Gastropoda</taxon>
        <taxon>Heterobranchia</taxon>
        <taxon>Euthyneura</taxon>
        <taxon>Panpulmonata</taxon>
        <taxon>Sacoglossa</taxon>
        <taxon>Placobranchoidea</taxon>
        <taxon>Plakobranchidae</taxon>
        <taxon>Elysia</taxon>
    </lineage>
</organism>
<dbReference type="Gene3D" id="3.30.160.60">
    <property type="entry name" value="Classic Zinc Finger"/>
    <property type="match status" value="5"/>
</dbReference>
<evidence type="ECO:0000313" key="11">
    <source>
        <dbReference type="Proteomes" id="UP001283361"/>
    </source>
</evidence>
<evidence type="ECO:0000256" key="4">
    <source>
        <dbReference type="ARBA" id="ARBA00022833"/>
    </source>
</evidence>
<dbReference type="Proteomes" id="UP001283361">
    <property type="component" value="Unassembled WGS sequence"/>
</dbReference>
<feature type="domain" description="C2H2-type" evidence="9">
    <location>
        <begin position="297"/>
        <end position="324"/>
    </location>
</feature>
<dbReference type="PROSITE" id="PS50157">
    <property type="entry name" value="ZINC_FINGER_C2H2_2"/>
    <property type="match status" value="5"/>
</dbReference>
<dbReference type="Pfam" id="PF00096">
    <property type="entry name" value="zf-C2H2"/>
    <property type="match status" value="4"/>
</dbReference>
<dbReference type="PANTHER" id="PTHR14003:SF23">
    <property type="entry name" value="ZINC FINGER PROTEIN 143"/>
    <property type="match status" value="1"/>
</dbReference>
<dbReference type="PROSITE" id="PS00028">
    <property type="entry name" value="ZINC_FINGER_C2H2_1"/>
    <property type="match status" value="5"/>
</dbReference>
<evidence type="ECO:0000256" key="2">
    <source>
        <dbReference type="ARBA" id="ARBA00022737"/>
    </source>
</evidence>
<dbReference type="EMBL" id="JAWDGP010002696">
    <property type="protein sequence ID" value="KAK3780650.1"/>
    <property type="molecule type" value="Genomic_DNA"/>
</dbReference>
<keyword evidence="3 6" id="KW-0863">Zinc-finger</keyword>
<feature type="domain" description="C2H2-type" evidence="9">
    <location>
        <begin position="177"/>
        <end position="206"/>
    </location>
</feature>
<comment type="caution">
    <text evidence="10">The sequence shown here is derived from an EMBL/GenBank/DDBJ whole genome shotgun (WGS) entry which is preliminary data.</text>
</comment>
<sequence length="643" mass="71732">MASSLFNNTHHAMLDAVASLLTRQHQLKKGSDDVSLTSPLLVLTNMPGKDSLLANVIMGSSDKNDAISNQSESLVSNFEQVHALATASLLASTQRDIAKQLEEEEEANANLRKTKRKCRLMIKSNEFGKTKTLQKRKEDKKAAGAEQKRGKLKQLPSRIRSKESNAEVSKSRELKSFVCSFEGCTRKFAWLNHLKYHELTHTNDRQFRCPDELCGKTFFTAQRLNVHLRTHTGEKPFKCGHKNCGKTFTTAGNLKNHQRIHTGEQPFVCDIEGCNRRFTERSSLTKHKLTHSGDKPFECKLCGKRFTQSGSRSQHLIRHHLDDEIRKSIKQELLNSGTKEIELQDTNDSGSGSTNQLDCNNSVNKVMKMSAVEGRSEANSSQTEVDAVSCSPQVLVLSNSYPGLPTSEPVVFPHRLSDHIVTVTTQPVNSSLRENEKLSLSHTMLNSEGYEEEALEGKSNDLVVLSEEPIYHHSEHPNDIVYAADILDHEEIAHADYANSHSLDYPGGMPVAGYPQGTKSEVYTHHELSHPESFAAHNDCVEMTITEYTHSENQTYQHDCDEDFVGAEEVAIVHQCPDSDFSVSSTISVANSTDADVENDERSLPGVPVKQLEDSSVQFSSDEMNTMDPMMECDEEPDKSNLT</sequence>
<feature type="region of interest" description="Disordered" evidence="8">
    <location>
        <begin position="591"/>
        <end position="643"/>
    </location>
</feature>
<keyword evidence="11" id="KW-1185">Reference proteome</keyword>
<feature type="coiled-coil region" evidence="7">
    <location>
        <begin position="90"/>
        <end position="121"/>
    </location>
</feature>
<evidence type="ECO:0000256" key="7">
    <source>
        <dbReference type="SAM" id="Coils"/>
    </source>
</evidence>
<dbReference type="GO" id="GO:0000978">
    <property type="term" value="F:RNA polymerase II cis-regulatory region sequence-specific DNA binding"/>
    <property type="evidence" value="ECO:0007669"/>
    <property type="project" value="TreeGrafter"/>
</dbReference>
<gene>
    <name evidence="10" type="ORF">RRG08_028098</name>
</gene>